<dbReference type="OrthoDB" id="9808813at2"/>
<dbReference type="GO" id="GO:0006281">
    <property type="term" value="P:DNA repair"/>
    <property type="evidence" value="ECO:0007669"/>
    <property type="project" value="UniProtKB-KW"/>
</dbReference>
<dbReference type="InterPro" id="IPR043502">
    <property type="entry name" value="DNA/RNA_pol_sf"/>
</dbReference>
<dbReference type="SUPFAM" id="SSF56672">
    <property type="entry name" value="DNA/RNA polymerases"/>
    <property type="match status" value="1"/>
</dbReference>
<evidence type="ECO:0000313" key="7">
    <source>
        <dbReference type="EMBL" id="CRX37553.1"/>
    </source>
</evidence>
<evidence type="ECO:0000256" key="5">
    <source>
        <dbReference type="ARBA" id="ARBA00023236"/>
    </source>
</evidence>
<protein>
    <submittedName>
        <fullName evidence="7">Protein UmuC</fullName>
        <ecNumber evidence="7">2.7.7.7</ecNumber>
    </submittedName>
</protein>
<keyword evidence="5" id="KW-0742">SOS response</keyword>
<dbReference type="EMBL" id="CWGJ01000001">
    <property type="protein sequence ID" value="CRX37553.1"/>
    <property type="molecule type" value="Genomic_DNA"/>
</dbReference>
<reference evidence="8" key="1">
    <citation type="submission" date="2015-06" db="EMBL/GenBank/DDBJ databases">
        <authorList>
            <person name="Bertelli C."/>
        </authorList>
    </citation>
    <scope>NUCLEOTIDE SEQUENCE [LARGE SCALE GENOMIC DNA]</scope>
    <source>
        <strain evidence="8">CRIB-30</strain>
    </source>
</reference>
<dbReference type="PANTHER" id="PTHR11076">
    <property type="entry name" value="DNA REPAIR POLYMERASE UMUC / TRANSFERASE FAMILY MEMBER"/>
    <property type="match status" value="1"/>
</dbReference>
<dbReference type="Gene3D" id="3.40.1170.60">
    <property type="match status" value="1"/>
</dbReference>
<organism evidence="7 8">
    <name type="scientific">Estrella lausannensis</name>
    <dbReference type="NCBI Taxonomy" id="483423"/>
    <lineage>
        <taxon>Bacteria</taxon>
        <taxon>Pseudomonadati</taxon>
        <taxon>Chlamydiota</taxon>
        <taxon>Chlamydiia</taxon>
        <taxon>Parachlamydiales</taxon>
        <taxon>Candidatus Criblamydiaceae</taxon>
        <taxon>Estrella</taxon>
    </lineage>
</organism>
<dbReference type="Gene3D" id="3.30.1490.100">
    <property type="entry name" value="DNA polymerase, Y-family, little finger domain"/>
    <property type="match status" value="1"/>
</dbReference>
<dbReference type="InterPro" id="IPR001126">
    <property type="entry name" value="UmuC"/>
</dbReference>
<dbReference type="GO" id="GO:0003887">
    <property type="term" value="F:DNA-directed DNA polymerase activity"/>
    <property type="evidence" value="ECO:0007669"/>
    <property type="project" value="UniProtKB-EC"/>
</dbReference>
<dbReference type="EC" id="2.7.7.7" evidence="7"/>
<keyword evidence="7" id="KW-0808">Transferase</keyword>
<dbReference type="PANTHER" id="PTHR11076:SF34">
    <property type="entry name" value="PROTEIN UMUC"/>
    <property type="match status" value="1"/>
</dbReference>
<dbReference type="PROSITE" id="PS50173">
    <property type="entry name" value="UMUC"/>
    <property type="match status" value="1"/>
</dbReference>
<gene>
    <name evidence="7" type="primary">umuC</name>
    <name evidence="7" type="ORF">ELAC_0192</name>
</gene>
<keyword evidence="8" id="KW-1185">Reference proteome</keyword>
<dbReference type="InterPro" id="IPR043128">
    <property type="entry name" value="Rev_trsase/Diguanyl_cyclase"/>
</dbReference>
<evidence type="ECO:0000256" key="2">
    <source>
        <dbReference type="ARBA" id="ARBA00022763"/>
    </source>
</evidence>
<dbReference type="Pfam" id="PF11799">
    <property type="entry name" value="IMS_C"/>
    <property type="match status" value="1"/>
</dbReference>
<dbReference type="RefSeq" id="WP_098037402.1">
    <property type="nucleotide sequence ID" value="NZ_CWGJ01000001.1"/>
</dbReference>
<dbReference type="SUPFAM" id="SSF100879">
    <property type="entry name" value="Lesion bypass DNA polymerase (Y-family), little finger domain"/>
    <property type="match status" value="1"/>
</dbReference>
<dbReference type="Gene3D" id="1.10.150.20">
    <property type="entry name" value="5' to 3' exonuclease, C-terminal subdomain"/>
    <property type="match status" value="1"/>
</dbReference>
<name>A0A0H5DNW9_9BACT</name>
<dbReference type="GO" id="GO:0042276">
    <property type="term" value="P:error-prone translesion synthesis"/>
    <property type="evidence" value="ECO:0007669"/>
    <property type="project" value="TreeGrafter"/>
</dbReference>
<dbReference type="InterPro" id="IPR050116">
    <property type="entry name" value="DNA_polymerase-Y"/>
</dbReference>
<dbReference type="CDD" id="cd01700">
    <property type="entry name" value="PolY_Pol_V_umuC"/>
    <property type="match status" value="1"/>
</dbReference>
<dbReference type="InterPro" id="IPR017961">
    <property type="entry name" value="DNA_pol_Y-fam_little_finger"/>
</dbReference>
<dbReference type="Pfam" id="PF13438">
    <property type="entry name" value="DUF4113"/>
    <property type="match status" value="1"/>
</dbReference>
<dbReference type="InterPro" id="IPR025188">
    <property type="entry name" value="DUF4113"/>
</dbReference>
<dbReference type="GO" id="GO:0005829">
    <property type="term" value="C:cytosol"/>
    <property type="evidence" value="ECO:0007669"/>
    <property type="project" value="TreeGrafter"/>
</dbReference>
<evidence type="ECO:0000256" key="4">
    <source>
        <dbReference type="ARBA" id="ARBA00023204"/>
    </source>
</evidence>
<dbReference type="GO" id="GO:0009432">
    <property type="term" value="P:SOS response"/>
    <property type="evidence" value="ECO:0007669"/>
    <property type="project" value="UniProtKB-KW"/>
</dbReference>
<keyword evidence="3" id="KW-0741">SOS mutagenesis</keyword>
<evidence type="ECO:0000256" key="1">
    <source>
        <dbReference type="ARBA" id="ARBA00010945"/>
    </source>
</evidence>
<keyword evidence="7" id="KW-0548">Nucleotidyltransferase</keyword>
<feature type="domain" description="UmuC" evidence="6">
    <location>
        <begin position="3"/>
        <end position="180"/>
    </location>
</feature>
<dbReference type="InterPro" id="IPR036775">
    <property type="entry name" value="DNA_pol_Y-fam_lit_finger_sf"/>
</dbReference>
<dbReference type="Pfam" id="PF00817">
    <property type="entry name" value="IMS"/>
    <property type="match status" value="1"/>
</dbReference>
<evidence type="ECO:0000256" key="3">
    <source>
        <dbReference type="ARBA" id="ARBA00023199"/>
    </source>
</evidence>
<evidence type="ECO:0000259" key="6">
    <source>
        <dbReference type="PROSITE" id="PS50173"/>
    </source>
</evidence>
<proteinExistence type="inferred from homology"/>
<dbReference type="AlphaFoldDB" id="A0A0H5DNW9"/>
<keyword evidence="2" id="KW-0227">DNA damage</keyword>
<comment type="similarity">
    <text evidence="1">Belongs to the DNA polymerase type-Y family.</text>
</comment>
<keyword evidence="4" id="KW-0234">DNA repair</keyword>
<sequence length="412" mass="45667">MLIGLLDCNNFYVSCERLFNPRLLNRPVVVLSNNDGCVIARSNEAKALNIPMGAPYFEIRLFLQRVGGVAVSSNYALYGDLSDRVMHIVRSLVPQIDVYSIDEAFFDADVKDPLLFAGTLKETVLKQTGIPVSVGIGRTKTLAKAANKCAKKSGGFHFLTQSDEADLLQQFPVEDLWGIGHRWTLLLKSLNCKTALDLRDADDAWIRKHLGIVGLRVASELRGVCCFPLKDGRPLKGTIATSRMFGRATESLDDILESVSAYSSKAAEKLRKEGLLASCISVCLVYHPFRAGARALRVVLPEPTDFTPALIAASRQAVKTLYKAGRSYRKAGIVLEGLVPKSLFQQDLFHSGAPDLERRKRAMQAIDAVNKSFGKESLVFASEGLDKKWSMRQSLRSNRFTTRWDEILKVKI</sequence>
<dbReference type="GO" id="GO:0003684">
    <property type="term" value="F:damaged DNA binding"/>
    <property type="evidence" value="ECO:0007669"/>
    <property type="project" value="InterPro"/>
</dbReference>
<accession>A0A0H5DNW9</accession>
<evidence type="ECO:0000313" key="8">
    <source>
        <dbReference type="Proteomes" id="UP000220251"/>
    </source>
</evidence>
<dbReference type="Gene3D" id="3.30.70.270">
    <property type="match status" value="1"/>
</dbReference>
<dbReference type="Proteomes" id="UP000220251">
    <property type="component" value="Unassembled WGS sequence"/>
</dbReference>